<accession>A0ABR4KLR3</accession>
<sequence length="166" mass="18927">MSHNGWKPRHLHPRWLHRSLVAEQSSLIRGAAFCRIFQVDSILQRVELVATVESNPRSTSKVRFRLVFMRQTQGIIVEYARPRPALGLLRQWPRVRCRAEGRFSFHSVCRVTVSASSFRISFFIPTVLRVLLLRASAGCFSSLVLPKEGRHSRQLAPLLVSNSALP</sequence>
<keyword evidence="2" id="KW-1185">Reference proteome</keyword>
<name>A0ABR4KLR3_9EURO</name>
<organism evidence="1 2">
    <name type="scientific">Aspergillus pseudodeflectus</name>
    <dbReference type="NCBI Taxonomy" id="176178"/>
    <lineage>
        <taxon>Eukaryota</taxon>
        <taxon>Fungi</taxon>
        <taxon>Dikarya</taxon>
        <taxon>Ascomycota</taxon>
        <taxon>Pezizomycotina</taxon>
        <taxon>Eurotiomycetes</taxon>
        <taxon>Eurotiomycetidae</taxon>
        <taxon>Eurotiales</taxon>
        <taxon>Aspergillaceae</taxon>
        <taxon>Aspergillus</taxon>
        <taxon>Aspergillus subgen. Nidulantes</taxon>
    </lineage>
</organism>
<evidence type="ECO:0000313" key="1">
    <source>
        <dbReference type="EMBL" id="KAL2852148.1"/>
    </source>
</evidence>
<protein>
    <submittedName>
        <fullName evidence="1">Uncharacterized protein</fullName>
    </submittedName>
</protein>
<reference evidence="1 2" key="1">
    <citation type="submission" date="2024-07" db="EMBL/GenBank/DDBJ databases">
        <title>Section-level genome sequencing and comparative genomics of Aspergillus sections Usti and Cavernicolus.</title>
        <authorList>
            <consortium name="Lawrence Berkeley National Laboratory"/>
            <person name="Nybo J.L."/>
            <person name="Vesth T.C."/>
            <person name="Theobald S."/>
            <person name="Frisvad J.C."/>
            <person name="Larsen T.O."/>
            <person name="Kjaerboelling I."/>
            <person name="Rothschild-Mancinelli K."/>
            <person name="Lyhne E.K."/>
            <person name="Kogle M.E."/>
            <person name="Barry K."/>
            <person name="Clum A."/>
            <person name="Na H."/>
            <person name="Ledsgaard L."/>
            <person name="Lin J."/>
            <person name="Lipzen A."/>
            <person name="Kuo A."/>
            <person name="Riley R."/>
            <person name="Mondo S."/>
            <person name="LaButti K."/>
            <person name="Haridas S."/>
            <person name="Pangalinan J."/>
            <person name="Salamov A.A."/>
            <person name="Simmons B.A."/>
            <person name="Magnuson J.K."/>
            <person name="Chen J."/>
            <person name="Drula E."/>
            <person name="Henrissat B."/>
            <person name="Wiebenga A."/>
            <person name="Lubbers R.J."/>
            <person name="Gomes A.C."/>
            <person name="Macurrencykelacurrency M.R."/>
            <person name="Stajich J."/>
            <person name="Grigoriev I.V."/>
            <person name="Mortensen U.H."/>
            <person name="De vries R.P."/>
            <person name="Baker S.E."/>
            <person name="Andersen M.R."/>
        </authorList>
    </citation>
    <scope>NUCLEOTIDE SEQUENCE [LARGE SCALE GENOMIC DNA]</scope>
    <source>
        <strain evidence="1 2">CBS 756.74</strain>
    </source>
</reference>
<dbReference type="GeneID" id="98164636"/>
<evidence type="ECO:0000313" key="2">
    <source>
        <dbReference type="Proteomes" id="UP001610444"/>
    </source>
</evidence>
<proteinExistence type="predicted"/>
<dbReference type="Proteomes" id="UP001610444">
    <property type="component" value="Unassembled WGS sequence"/>
</dbReference>
<dbReference type="EMBL" id="JBFXLR010000016">
    <property type="protein sequence ID" value="KAL2852148.1"/>
    <property type="molecule type" value="Genomic_DNA"/>
</dbReference>
<gene>
    <name evidence="1" type="ORF">BJX68DRAFT_59774</name>
</gene>
<comment type="caution">
    <text evidence="1">The sequence shown here is derived from an EMBL/GenBank/DDBJ whole genome shotgun (WGS) entry which is preliminary data.</text>
</comment>
<dbReference type="RefSeq" id="XP_070900151.1">
    <property type="nucleotide sequence ID" value="XM_071049472.1"/>
</dbReference>